<dbReference type="InterPro" id="IPR022791">
    <property type="entry name" value="L-PG_synthase/AglD"/>
</dbReference>
<feature type="transmembrane region" description="Helical" evidence="6">
    <location>
        <begin position="404"/>
        <end position="423"/>
    </location>
</feature>
<feature type="transmembrane region" description="Helical" evidence="6">
    <location>
        <begin position="745"/>
        <end position="762"/>
    </location>
</feature>
<evidence type="ECO:0000313" key="8">
    <source>
        <dbReference type="EMBL" id="ETZ07410.1"/>
    </source>
</evidence>
<feature type="transmembrane region" description="Helical" evidence="6">
    <location>
        <begin position="429"/>
        <end position="449"/>
    </location>
</feature>
<gene>
    <name evidence="8" type="ORF">P618_200395</name>
</gene>
<feature type="transmembrane region" description="Helical" evidence="6">
    <location>
        <begin position="213"/>
        <end position="242"/>
    </location>
</feature>
<evidence type="ECO:0000256" key="4">
    <source>
        <dbReference type="ARBA" id="ARBA00022989"/>
    </source>
</evidence>
<feature type="transmembrane region" description="Helical" evidence="6">
    <location>
        <begin position="341"/>
        <end position="359"/>
    </location>
</feature>
<dbReference type="GO" id="GO:0005886">
    <property type="term" value="C:plasma membrane"/>
    <property type="evidence" value="ECO:0007669"/>
    <property type="project" value="UniProtKB-SubCell"/>
</dbReference>
<comment type="subcellular location">
    <subcellularLocation>
        <location evidence="1">Cell membrane</location>
        <topology evidence="1">Multi-pass membrane protein</topology>
    </subcellularLocation>
</comment>
<keyword evidence="3 6" id="KW-0812">Transmembrane</keyword>
<keyword evidence="5 6" id="KW-0472">Membrane</keyword>
<keyword evidence="4 6" id="KW-1133">Transmembrane helix</keyword>
<evidence type="ECO:0000256" key="1">
    <source>
        <dbReference type="ARBA" id="ARBA00004651"/>
    </source>
</evidence>
<protein>
    <submittedName>
        <fullName evidence="8">O-Antigen ligase</fullName>
    </submittedName>
</protein>
<evidence type="ECO:0000256" key="3">
    <source>
        <dbReference type="ARBA" id="ARBA00022692"/>
    </source>
</evidence>
<evidence type="ECO:0000259" key="7">
    <source>
        <dbReference type="Pfam" id="PF04932"/>
    </source>
</evidence>
<feature type="transmembrane region" description="Helical" evidence="6">
    <location>
        <begin position="365"/>
        <end position="384"/>
    </location>
</feature>
<keyword evidence="2" id="KW-1003">Cell membrane</keyword>
<feature type="transmembrane region" description="Helical" evidence="6">
    <location>
        <begin position="170"/>
        <end position="193"/>
    </location>
</feature>
<proteinExistence type="predicted"/>
<dbReference type="OrthoDB" id="8265436at2"/>
<feature type="transmembrane region" description="Helical" evidence="6">
    <location>
        <begin position="678"/>
        <end position="698"/>
    </location>
</feature>
<dbReference type="Pfam" id="PF04932">
    <property type="entry name" value="Wzy_C"/>
    <property type="match status" value="1"/>
</dbReference>
<feature type="transmembrane region" description="Helical" evidence="6">
    <location>
        <begin position="719"/>
        <end position="739"/>
    </location>
</feature>
<sequence>MREKIVYNFNVLYRKSSAVLLKLNIIKKIFFIVIPLIFFVTISSHIFAARQFLDYFFQVPFFLFFAVFFIFFLNFFLTSTRLMLAYRQFGYAVPFRNIFKAGIMGQISGYFMIPFFSAMVGQHYSLKNFGIPRAVTAIVALYERVLMGIIASCLSLCSVFLIWPHLVSKVMMYCFQFIEICAVILCIFCVLVFRGWSLKEKKFFSLFLSKRSFIYGSGIVFFSFLSFFLVANSFMVLLFFFNQSFSYKIILGSCLIVSFISSLPISFNGWGVREFASVTVFKTLGVPIEESLFISIFIGAVSLFSLIILSLLSKYVLKESKYTSQLIVEIPLFKGLNLEKFLIAFLTYSASIGLFFQLHFSIPPIMINISPTDLIALCGLLIFFDEFYHDRIRYTVPYMKTFFICLPVVFSVSLLNGIFHFGFTSWAFYNKFLGLFVLLGYAGLGIVFVKNFGKQGVYRIIDIMGITLFFIVLFKFLFVPFFMEFGILNARSGEGFQGYAGNRNAFAIQLLSVFCLLCYRSKYCFNVSKSFISMQNFLSGVILMGIYYTYSRGCIIATLCFIAMFMFFKIMTLKNLFHLFFSALFLPAIFYLLNGALIFFNLIVAYFSSLPFSWLPSYLLSVYSFQYSDEQSNQERVYTLIEGVKLWLSYPLFGAGLGRFVFNELEKKHRYLTIHHTFLWFLAEFGVLGTFPVCFYGYQIMKEIKTHIKYFFKFKYNIPFENFLHLILLVIICLLGQIYEIFYQRILWLIFGFSLTTLRLSFGTNDSKK</sequence>
<feature type="transmembrane region" description="Helical" evidence="6">
    <location>
        <begin position="292"/>
        <end position="312"/>
    </location>
</feature>
<reference evidence="8 9" key="1">
    <citation type="journal article" date="2014" name="FEMS Microbiol. Lett.">
        <title>Draft genome sequences of three Holospora species (Holospora obtusa, Holospora undulata, and Holospora elegans), endonuclear symbiotic bacteria of the ciliate Paramecium caudatum.</title>
        <authorList>
            <person name="Dohra H."/>
            <person name="Tanaka K."/>
            <person name="Suzuki T."/>
            <person name="Fujishima M."/>
            <person name="Suzuki H."/>
        </authorList>
    </citation>
    <scope>NUCLEOTIDE SEQUENCE [LARGE SCALE GENOMIC DNA]</scope>
    <source>
        <strain evidence="8 9">F1</strain>
    </source>
</reference>
<feature type="transmembrane region" description="Helical" evidence="6">
    <location>
        <begin position="98"/>
        <end position="121"/>
    </location>
</feature>
<accession>W6THL2</accession>
<feature type="transmembrane region" description="Helical" evidence="6">
    <location>
        <begin position="249"/>
        <end position="272"/>
    </location>
</feature>
<dbReference type="EMBL" id="AWTR02000047">
    <property type="protein sequence ID" value="ETZ07410.1"/>
    <property type="molecule type" value="Genomic_DNA"/>
</dbReference>
<dbReference type="GO" id="GO:0016874">
    <property type="term" value="F:ligase activity"/>
    <property type="evidence" value="ECO:0007669"/>
    <property type="project" value="UniProtKB-KW"/>
</dbReference>
<evidence type="ECO:0000256" key="6">
    <source>
        <dbReference type="SAM" id="Phobius"/>
    </source>
</evidence>
<feature type="transmembrane region" description="Helical" evidence="6">
    <location>
        <begin position="55"/>
        <end position="77"/>
    </location>
</feature>
<evidence type="ECO:0000256" key="5">
    <source>
        <dbReference type="ARBA" id="ARBA00023136"/>
    </source>
</evidence>
<keyword evidence="9" id="KW-1185">Reference proteome</keyword>
<dbReference type="STRING" id="1399147.P618_200395"/>
<dbReference type="InterPro" id="IPR007016">
    <property type="entry name" value="O-antigen_ligase-rel_domated"/>
</dbReference>
<feature type="transmembrane region" description="Helical" evidence="6">
    <location>
        <begin position="579"/>
        <end position="600"/>
    </location>
</feature>
<name>W6THL2_HOLOB</name>
<dbReference type="Pfam" id="PF03706">
    <property type="entry name" value="LPG_synthase_TM"/>
    <property type="match status" value="1"/>
</dbReference>
<comment type="caution">
    <text evidence="8">The sequence shown here is derived from an EMBL/GenBank/DDBJ whole genome shotgun (WGS) entry which is preliminary data.</text>
</comment>
<evidence type="ECO:0000313" key="9">
    <source>
        <dbReference type="Proteomes" id="UP000019112"/>
    </source>
</evidence>
<feature type="transmembrane region" description="Helical" evidence="6">
    <location>
        <begin position="141"/>
        <end position="163"/>
    </location>
</feature>
<feature type="domain" description="O-antigen ligase-related" evidence="7">
    <location>
        <begin position="541"/>
        <end position="691"/>
    </location>
</feature>
<feature type="transmembrane region" description="Helical" evidence="6">
    <location>
        <begin position="29"/>
        <end position="49"/>
    </location>
</feature>
<feature type="transmembrane region" description="Helical" evidence="6">
    <location>
        <begin position="606"/>
        <end position="625"/>
    </location>
</feature>
<keyword evidence="8" id="KW-0436">Ligase</keyword>
<feature type="transmembrane region" description="Helical" evidence="6">
    <location>
        <begin position="637"/>
        <end position="658"/>
    </location>
</feature>
<feature type="transmembrane region" description="Helical" evidence="6">
    <location>
        <begin position="461"/>
        <end position="483"/>
    </location>
</feature>
<evidence type="ECO:0000256" key="2">
    <source>
        <dbReference type="ARBA" id="ARBA00022475"/>
    </source>
</evidence>
<dbReference type="eggNOG" id="ENOG5033W1T">
    <property type="taxonomic scope" value="Bacteria"/>
</dbReference>
<dbReference type="AlphaFoldDB" id="W6THL2"/>
<organism evidence="8 9">
    <name type="scientific">Holospora obtusa F1</name>
    <dbReference type="NCBI Taxonomy" id="1399147"/>
    <lineage>
        <taxon>Bacteria</taxon>
        <taxon>Pseudomonadati</taxon>
        <taxon>Pseudomonadota</taxon>
        <taxon>Alphaproteobacteria</taxon>
        <taxon>Holosporales</taxon>
        <taxon>Holosporaceae</taxon>
        <taxon>Holospora</taxon>
    </lineage>
</organism>
<dbReference type="Proteomes" id="UP000019112">
    <property type="component" value="Unassembled WGS sequence"/>
</dbReference>